<dbReference type="EMBL" id="CM001880">
    <property type="protein sequence ID" value="EOX99209.1"/>
    <property type="molecule type" value="Genomic_DNA"/>
</dbReference>
<feature type="domain" description="NPH3" evidence="3">
    <location>
        <begin position="242"/>
        <end position="493"/>
    </location>
</feature>
<dbReference type="InParanoid" id="A0A061E2H8"/>
<dbReference type="PROSITE" id="PS51649">
    <property type="entry name" value="NPH3"/>
    <property type="match status" value="1"/>
</dbReference>
<sequence>MAVCCDLEVDVNGEETFLVDKSVVFTVVPLTFNFPPALQHCGAKVHSSCSSSSGNHHVHDFYERLRVAFMALITAHFPSLLGLTKLFGESTNAKRNKVVFHDFPGGAENFELMSRFCYNKGKIDVNPSNILFLYSAAQFMEMNNSVSGTCNLLEKTKKSFEEISYWTWPDLLVALKHCQDLQPIATSSGLLEKCLDSLVGRLAISSEASPCASTSSPDSSGFRLSCDSRSTESLKNSFSRANWWFEDLLVLSPDLIGTLIELMVSRKHNHVMISRFLFHYQKSKFYTASSDEKCKVLEIVIDMLYTLDPISISCKSLFGILRVVLSLKISKSCRSKLESMIGSQMDQATLDNLLIPSPCGSTYLYDVNLVLRFLKAFRHGGGWQLSPMRMKKVASLIDLYIAEVAPDPCLKSSKFLALLVALPDSARDSWDELYHAMDIYLEVHAGLSEDEKMKICCALNYEKLSTEACIHLSQNAKFPSKSTVQALISQQLKLKNLLQGTNNTKLYTDSPCTFNDIQAKAKKDEATKQVVLYSGRLDISADNEMLRAHLQRMQWRVVELEKVCKKMQTQMAKIMKSKVSSRSAARPLPRLCS</sequence>
<dbReference type="FunCoup" id="A0A061E2H8">
    <property type="interactions" value="1231"/>
</dbReference>
<dbReference type="PANTHER" id="PTHR32370">
    <property type="entry name" value="OS12G0117600 PROTEIN"/>
    <property type="match status" value="1"/>
</dbReference>
<accession>A0A061E2H8</accession>
<evidence type="ECO:0000313" key="5">
    <source>
        <dbReference type="Proteomes" id="UP000026915"/>
    </source>
</evidence>
<keyword evidence="1" id="KW-0833">Ubl conjugation pathway</keyword>
<dbReference type="UniPathway" id="UPA00143"/>
<reference evidence="4 5" key="1">
    <citation type="journal article" date="2013" name="Genome Biol.">
        <title>The genome sequence of the most widely cultivated cacao type and its use to identify candidate genes regulating pod color.</title>
        <authorList>
            <person name="Motamayor J.C."/>
            <person name="Mockaitis K."/>
            <person name="Schmutz J."/>
            <person name="Haiminen N."/>
            <person name="Iii D.L."/>
            <person name="Cornejo O."/>
            <person name="Findley S.D."/>
            <person name="Zheng P."/>
            <person name="Utro F."/>
            <person name="Royaert S."/>
            <person name="Saski C."/>
            <person name="Jenkins J."/>
            <person name="Podicheti R."/>
            <person name="Zhao M."/>
            <person name="Scheffler B.E."/>
            <person name="Stack J.C."/>
            <person name="Feltus F.A."/>
            <person name="Mustiga G.M."/>
            <person name="Amores F."/>
            <person name="Phillips W."/>
            <person name="Marelli J.P."/>
            <person name="May G.D."/>
            <person name="Shapiro H."/>
            <person name="Ma J."/>
            <person name="Bustamante C.D."/>
            <person name="Schnell R.J."/>
            <person name="Main D."/>
            <person name="Gilbert D."/>
            <person name="Parida L."/>
            <person name="Kuhn D.N."/>
        </authorList>
    </citation>
    <scope>NUCLEOTIDE SEQUENCE [LARGE SCALE GENOMIC DNA]</scope>
    <source>
        <strain evidence="5">cv. Matina 1-6</strain>
    </source>
</reference>
<keyword evidence="5" id="KW-1185">Reference proteome</keyword>
<dbReference type="Proteomes" id="UP000026915">
    <property type="component" value="Chromosome 2"/>
</dbReference>
<comment type="similarity">
    <text evidence="2">Belongs to the NPH3 family.</text>
</comment>
<organism evidence="4 5">
    <name type="scientific">Theobroma cacao</name>
    <name type="common">Cacao</name>
    <name type="synonym">Cocoa</name>
    <dbReference type="NCBI Taxonomy" id="3641"/>
    <lineage>
        <taxon>Eukaryota</taxon>
        <taxon>Viridiplantae</taxon>
        <taxon>Streptophyta</taxon>
        <taxon>Embryophyta</taxon>
        <taxon>Tracheophyta</taxon>
        <taxon>Spermatophyta</taxon>
        <taxon>Magnoliopsida</taxon>
        <taxon>eudicotyledons</taxon>
        <taxon>Gunneridae</taxon>
        <taxon>Pentapetalae</taxon>
        <taxon>rosids</taxon>
        <taxon>malvids</taxon>
        <taxon>Malvales</taxon>
        <taxon>Malvaceae</taxon>
        <taxon>Byttnerioideae</taxon>
        <taxon>Theobroma</taxon>
    </lineage>
</organism>
<evidence type="ECO:0000259" key="3">
    <source>
        <dbReference type="PROSITE" id="PS51649"/>
    </source>
</evidence>
<dbReference type="InterPro" id="IPR027356">
    <property type="entry name" value="NPH3_dom"/>
</dbReference>
<dbReference type="InterPro" id="IPR043454">
    <property type="entry name" value="NPH3/RPT2-like"/>
</dbReference>
<evidence type="ECO:0000313" key="4">
    <source>
        <dbReference type="EMBL" id="EOX99209.1"/>
    </source>
</evidence>
<gene>
    <name evidence="4" type="ORF">TCM_007807</name>
</gene>
<dbReference type="AlphaFoldDB" id="A0A061E2H8"/>
<dbReference type="OMA" id="LDEMPQW"/>
<name>A0A061E2H8_THECC</name>
<evidence type="ECO:0000256" key="2">
    <source>
        <dbReference type="PROSITE-ProRule" id="PRU00982"/>
    </source>
</evidence>
<dbReference type="GO" id="GO:0016567">
    <property type="term" value="P:protein ubiquitination"/>
    <property type="evidence" value="ECO:0007669"/>
    <property type="project" value="UniProtKB-UniPathway"/>
</dbReference>
<proteinExistence type="inferred from homology"/>
<dbReference type="eggNOG" id="ENOG502QW1N">
    <property type="taxonomic scope" value="Eukaryota"/>
</dbReference>
<dbReference type="Pfam" id="PF03000">
    <property type="entry name" value="NPH3"/>
    <property type="match status" value="1"/>
</dbReference>
<dbReference type="Gramene" id="EOX99209">
    <property type="protein sequence ID" value="EOX99209"/>
    <property type="gene ID" value="TCM_007807"/>
</dbReference>
<protein>
    <submittedName>
        <fullName evidence="4">Phototropic-responsive NPH3 family protein, putative isoform 1</fullName>
    </submittedName>
</protein>
<evidence type="ECO:0000256" key="1">
    <source>
        <dbReference type="ARBA" id="ARBA00022786"/>
    </source>
</evidence>